<gene>
    <name evidence="4" type="ORF">EDM56_15735</name>
</gene>
<accession>A0A3M8DGL2</accession>
<dbReference type="GO" id="GO:0004177">
    <property type="term" value="F:aminopeptidase activity"/>
    <property type="evidence" value="ECO:0007669"/>
    <property type="project" value="UniProtKB-EC"/>
</dbReference>
<dbReference type="SUPFAM" id="SSF53474">
    <property type="entry name" value="alpha/beta-Hydrolases"/>
    <property type="match status" value="1"/>
</dbReference>
<reference evidence="4 5" key="1">
    <citation type="submission" date="2018-10" db="EMBL/GenBank/DDBJ databases">
        <title>Phylogenomics of Brevibacillus.</title>
        <authorList>
            <person name="Dunlap C."/>
        </authorList>
    </citation>
    <scope>NUCLEOTIDE SEQUENCE [LARGE SCALE GENOMIC DNA]</scope>
    <source>
        <strain evidence="4 5">JCM 15716</strain>
    </source>
</reference>
<protein>
    <submittedName>
        <fullName evidence="4">Alpha/beta fold hydrolase</fullName>
    </submittedName>
</protein>
<evidence type="ECO:0000256" key="2">
    <source>
        <dbReference type="ARBA" id="ARBA00022801"/>
    </source>
</evidence>
<dbReference type="InterPro" id="IPR002410">
    <property type="entry name" value="Peptidase_S33"/>
</dbReference>
<comment type="similarity">
    <text evidence="1">Belongs to the peptidase S33 family.</text>
</comment>
<proteinExistence type="inferred from homology"/>
<dbReference type="Proteomes" id="UP000271031">
    <property type="component" value="Unassembled WGS sequence"/>
</dbReference>
<dbReference type="EMBL" id="RHHQ01000012">
    <property type="protein sequence ID" value="RNB87138.1"/>
    <property type="molecule type" value="Genomic_DNA"/>
</dbReference>
<dbReference type="Gene3D" id="3.40.50.1820">
    <property type="entry name" value="alpha/beta hydrolase"/>
    <property type="match status" value="1"/>
</dbReference>
<dbReference type="OrthoDB" id="53505at2"/>
<dbReference type="AlphaFoldDB" id="A0A3M8DGL2"/>
<dbReference type="Pfam" id="PF00561">
    <property type="entry name" value="Abhydrolase_1"/>
    <property type="match status" value="1"/>
</dbReference>
<keyword evidence="5" id="KW-1185">Reference proteome</keyword>
<dbReference type="PANTHER" id="PTHR43798:SF33">
    <property type="entry name" value="HYDROLASE, PUTATIVE (AFU_ORTHOLOGUE AFUA_2G14860)-RELATED"/>
    <property type="match status" value="1"/>
</dbReference>
<dbReference type="InterPro" id="IPR000073">
    <property type="entry name" value="AB_hydrolase_1"/>
</dbReference>
<feature type="domain" description="AB hydrolase-1" evidence="3">
    <location>
        <begin position="34"/>
        <end position="276"/>
    </location>
</feature>
<dbReference type="PANTHER" id="PTHR43798">
    <property type="entry name" value="MONOACYLGLYCEROL LIPASE"/>
    <property type="match status" value="1"/>
</dbReference>
<name>A0A3M8DGL2_9BACL</name>
<dbReference type="RefSeq" id="WP_122918837.1">
    <property type="nucleotide sequence ID" value="NZ_RHHQ01000012.1"/>
</dbReference>
<dbReference type="InterPro" id="IPR050266">
    <property type="entry name" value="AB_hydrolase_sf"/>
</dbReference>
<dbReference type="PRINTS" id="PR00111">
    <property type="entry name" value="ABHYDROLASE"/>
</dbReference>
<dbReference type="PRINTS" id="PR00793">
    <property type="entry name" value="PROAMNOPTASE"/>
</dbReference>
<sequence length="298" mass="33736">MYAKINNTKIYFDVEGVGSVPDGPIMRQKPVCFVLHGGPGSNHTGYKPHLTPLSEHMQLVYIDNRGSGFSDEGPQSTYSLENNVEDVEALREYLGLEKIVILGTSYGGIVAQSYGVKYPDRLQGLLLMVTTPSYRTIEKAKKILAEKGTEEQKIVGEKIFSGTFTSEEEFVKGIQVMDPLYIYTYTAPSEEDKRTMEDALKRSKHSYQALNEGFRTFMKTYDVIDQLPRIKVPTLIIAGRHDWITPVEESVEISKGIPDNEFIIFENSSHDIIIDEYDLYIKTVTSFVQRRLLGRENA</sequence>
<organism evidence="4 5">
    <name type="scientific">Brevibacillus fluminis</name>
    <dbReference type="NCBI Taxonomy" id="511487"/>
    <lineage>
        <taxon>Bacteria</taxon>
        <taxon>Bacillati</taxon>
        <taxon>Bacillota</taxon>
        <taxon>Bacilli</taxon>
        <taxon>Bacillales</taxon>
        <taxon>Paenibacillaceae</taxon>
        <taxon>Brevibacillus</taxon>
    </lineage>
</organism>
<evidence type="ECO:0000256" key="1">
    <source>
        <dbReference type="ARBA" id="ARBA00010088"/>
    </source>
</evidence>
<evidence type="ECO:0000313" key="5">
    <source>
        <dbReference type="Proteomes" id="UP000271031"/>
    </source>
</evidence>
<comment type="caution">
    <text evidence="4">The sequence shown here is derived from an EMBL/GenBank/DDBJ whole genome shotgun (WGS) entry which is preliminary data.</text>
</comment>
<dbReference type="InterPro" id="IPR029058">
    <property type="entry name" value="AB_hydrolase_fold"/>
</dbReference>
<evidence type="ECO:0000259" key="3">
    <source>
        <dbReference type="Pfam" id="PF00561"/>
    </source>
</evidence>
<evidence type="ECO:0000313" key="4">
    <source>
        <dbReference type="EMBL" id="RNB87138.1"/>
    </source>
</evidence>
<dbReference type="GO" id="GO:0006508">
    <property type="term" value="P:proteolysis"/>
    <property type="evidence" value="ECO:0007669"/>
    <property type="project" value="InterPro"/>
</dbReference>
<dbReference type="GO" id="GO:0016020">
    <property type="term" value="C:membrane"/>
    <property type="evidence" value="ECO:0007669"/>
    <property type="project" value="TreeGrafter"/>
</dbReference>
<keyword evidence="2 4" id="KW-0378">Hydrolase</keyword>